<dbReference type="Gene3D" id="2.60.260.20">
    <property type="entry name" value="Urease metallochaperone UreE, N-terminal domain"/>
    <property type="match status" value="1"/>
</dbReference>
<name>A0A0G4G643_9ALVE</name>
<dbReference type="VEuPathDB" id="CryptoDB:Cvel_4221"/>
<accession>A0A0G4G643</accession>
<dbReference type="InterPro" id="IPR008971">
    <property type="entry name" value="HSP40/DnaJ_pept-bd"/>
</dbReference>
<protein>
    <submittedName>
        <fullName evidence="2">Uncharacterized protein</fullName>
    </submittedName>
</protein>
<dbReference type="GO" id="GO:0006457">
    <property type="term" value="P:protein folding"/>
    <property type="evidence" value="ECO:0007669"/>
    <property type="project" value="InterPro"/>
</dbReference>
<organism evidence="2">
    <name type="scientific">Chromera velia CCMP2878</name>
    <dbReference type="NCBI Taxonomy" id="1169474"/>
    <lineage>
        <taxon>Eukaryota</taxon>
        <taxon>Sar</taxon>
        <taxon>Alveolata</taxon>
        <taxon>Colpodellida</taxon>
        <taxon>Chromeraceae</taxon>
        <taxon>Chromera</taxon>
    </lineage>
</organism>
<feature type="region of interest" description="Disordered" evidence="1">
    <location>
        <begin position="1"/>
        <end position="90"/>
    </location>
</feature>
<gene>
    <name evidence="2" type="ORF">Cvel_4221</name>
</gene>
<reference evidence="2" key="1">
    <citation type="submission" date="2014-11" db="EMBL/GenBank/DDBJ databases">
        <authorList>
            <person name="Otto D Thomas"/>
            <person name="Naeem Raeece"/>
        </authorList>
    </citation>
    <scope>NUCLEOTIDE SEQUENCE</scope>
</reference>
<feature type="region of interest" description="Disordered" evidence="1">
    <location>
        <begin position="163"/>
        <end position="182"/>
    </location>
</feature>
<dbReference type="SUPFAM" id="SSF49493">
    <property type="entry name" value="HSP40/DnaJ peptide-binding domain"/>
    <property type="match status" value="1"/>
</dbReference>
<evidence type="ECO:0000313" key="2">
    <source>
        <dbReference type="EMBL" id="CEM23906.1"/>
    </source>
</evidence>
<feature type="compositionally biased region" description="Low complexity" evidence="1">
    <location>
        <begin position="163"/>
        <end position="177"/>
    </location>
</feature>
<dbReference type="GO" id="GO:0051082">
    <property type="term" value="F:unfolded protein binding"/>
    <property type="evidence" value="ECO:0007669"/>
    <property type="project" value="InterPro"/>
</dbReference>
<sequence length="342" mass="37198">MPNPDLVSEKGWKNVKKDRESGKTEAAAVASERKKKKKEKKWKGQEGQGGKEKEEAAFPTGCLSSAAGSACKSAQPAAVSGEKAESKVEAKYREGMAEVKERSLLGVREQAAEQTAGCTLSSRPSSFGDPLLSVPSLDSHPASVSPPGAFRMPRLRMPLLSVQGSSLSAPSQSFSPQGVKPRPALCQSERERQEDTVGVQSGKVSAKVPCQQQAVQKEREGEKGACGKVGRHHLGLREVENVNPHSEEGLIEARKCRERGRKNAPAVAFEKTIHLNFDLECTLEDLYLGRTKRVSFLHEQSVGKPTLKTLDVQLQPGMTGGEIIRIFRVARRFSVVERYGVV</sequence>
<feature type="compositionally biased region" description="Basic and acidic residues" evidence="1">
    <location>
        <begin position="7"/>
        <end position="23"/>
    </location>
</feature>
<evidence type="ECO:0000256" key="1">
    <source>
        <dbReference type="SAM" id="MobiDB-lite"/>
    </source>
</evidence>
<dbReference type="EMBL" id="CDMZ01000915">
    <property type="protein sequence ID" value="CEM23906.1"/>
    <property type="molecule type" value="Genomic_DNA"/>
</dbReference>
<dbReference type="AlphaFoldDB" id="A0A0G4G643"/>
<proteinExistence type="predicted"/>